<keyword evidence="4 6" id="KW-1133">Transmembrane helix</keyword>
<organism evidence="7 8">
    <name type="scientific">Taxus chinensis</name>
    <name type="common">Chinese yew</name>
    <name type="synonym">Taxus wallichiana var. chinensis</name>
    <dbReference type="NCBI Taxonomy" id="29808"/>
    <lineage>
        <taxon>Eukaryota</taxon>
        <taxon>Viridiplantae</taxon>
        <taxon>Streptophyta</taxon>
        <taxon>Embryophyta</taxon>
        <taxon>Tracheophyta</taxon>
        <taxon>Spermatophyta</taxon>
        <taxon>Pinopsida</taxon>
        <taxon>Pinidae</taxon>
        <taxon>Conifers II</taxon>
        <taxon>Cupressales</taxon>
        <taxon>Taxaceae</taxon>
        <taxon>Taxus</taxon>
    </lineage>
</organism>
<comment type="subcellular location">
    <subcellularLocation>
        <location evidence="1">Membrane</location>
        <topology evidence="1">Multi-pass membrane protein</topology>
    </subcellularLocation>
</comment>
<comment type="caution">
    <text evidence="7">The sequence shown here is derived from an EMBL/GenBank/DDBJ whole genome shotgun (WGS) entry which is preliminary data.</text>
</comment>
<evidence type="ECO:0000256" key="3">
    <source>
        <dbReference type="ARBA" id="ARBA00022692"/>
    </source>
</evidence>
<feature type="transmembrane region" description="Helical" evidence="6">
    <location>
        <begin position="353"/>
        <end position="371"/>
    </location>
</feature>
<accession>A0AA38GGW2</accession>
<evidence type="ECO:0000256" key="4">
    <source>
        <dbReference type="ARBA" id="ARBA00022989"/>
    </source>
</evidence>
<reference evidence="7 8" key="1">
    <citation type="journal article" date="2021" name="Nat. Plants">
        <title>The Taxus genome provides insights into paclitaxel biosynthesis.</title>
        <authorList>
            <person name="Xiong X."/>
            <person name="Gou J."/>
            <person name="Liao Q."/>
            <person name="Li Y."/>
            <person name="Zhou Q."/>
            <person name="Bi G."/>
            <person name="Li C."/>
            <person name="Du R."/>
            <person name="Wang X."/>
            <person name="Sun T."/>
            <person name="Guo L."/>
            <person name="Liang H."/>
            <person name="Lu P."/>
            <person name="Wu Y."/>
            <person name="Zhang Z."/>
            <person name="Ro D.K."/>
            <person name="Shang Y."/>
            <person name="Huang S."/>
            <person name="Yan J."/>
        </authorList>
    </citation>
    <scope>NUCLEOTIDE SEQUENCE [LARGE SCALE GENOMIC DNA]</scope>
    <source>
        <strain evidence="7">Ta-2019</strain>
    </source>
</reference>
<dbReference type="InterPro" id="IPR000109">
    <property type="entry name" value="POT_fam"/>
</dbReference>
<dbReference type="EMBL" id="JAHRHJ020000003">
    <property type="protein sequence ID" value="KAH9322841.1"/>
    <property type="molecule type" value="Genomic_DNA"/>
</dbReference>
<dbReference type="Proteomes" id="UP000824469">
    <property type="component" value="Unassembled WGS sequence"/>
</dbReference>
<keyword evidence="5 6" id="KW-0472">Membrane</keyword>
<dbReference type="InterPro" id="IPR036259">
    <property type="entry name" value="MFS_trans_sf"/>
</dbReference>
<evidence type="ECO:0000256" key="1">
    <source>
        <dbReference type="ARBA" id="ARBA00004141"/>
    </source>
</evidence>
<feature type="transmembrane region" description="Helical" evidence="6">
    <location>
        <begin position="42"/>
        <end position="64"/>
    </location>
</feature>
<feature type="transmembrane region" description="Helical" evidence="6">
    <location>
        <begin position="405"/>
        <end position="424"/>
    </location>
</feature>
<dbReference type="Pfam" id="PF00854">
    <property type="entry name" value="PTR2"/>
    <property type="match status" value="1"/>
</dbReference>
<feature type="transmembrane region" description="Helical" evidence="6">
    <location>
        <begin position="320"/>
        <end position="341"/>
    </location>
</feature>
<keyword evidence="8" id="KW-1185">Reference proteome</keyword>
<evidence type="ECO:0000256" key="6">
    <source>
        <dbReference type="SAM" id="Phobius"/>
    </source>
</evidence>
<feature type="transmembrane region" description="Helical" evidence="6">
    <location>
        <begin position="272"/>
        <end position="292"/>
    </location>
</feature>
<feature type="transmembrane region" description="Helical" evidence="6">
    <location>
        <begin position="231"/>
        <end position="251"/>
    </location>
</feature>
<keyword evidence="3 6" id="KW-0812">Transmembrane</keyword>
<name>A0AA38GGW2_TAXCH</name>
<dbReference type="PANTHER" id="PTHR11654">
    <property type="entry name" value="OLIGOPEPTIDE TRANSPORTER-RELATED"/>
    <property type="match status" value="1"/>
</dbReference>
<gene>
    <name evidence="7" type="ORF">KI387_017480</name>
</gene>
<protein>
    <recommendedName>
        <fullName evidence="9">NPF family transporter</fullName>
    </recommendedName>
</protein>
<evidence type="ECO:0000313" key="8">
    <source>
        <dbReference type="Proteomes" id="UP000824469"/>
    </source>
</evidence>
<dbReference type="OMA" id="LPMSCFW"/>
<dbReference type="GO" id="GO:0016020">
    <property type="term" value="C:membrane"/>
    <property type="evidence" value="ECO:0007669"/>
    <property type="project" value="UniProtKB-SubCell"/>
</dbReference>
<feature type="transmembrane region" description="Helical" evidence="6">
    <location>
        <begin position="76"/>
        <end position="95"/>
    </location>
</feature>
<dbReference type="GO" id="GO:0022857">
    <property type="term" value="F:transmembrane transporter activity"/>
    <property type="evidence" value="ECO:0007669"/>
    <property type="project" value="InterPro"/>
</dbReference>
<proteinExistence type="inferred from homology"/>
<evidence type="ECO:0000256" key="5">
    <source>
        <dbReference type="ARBA" id="ARBA00023136"/>
    </source>
</evidence>
<sequence>MLFTGLYLVAIGNGGIKATLLPFGADQLYAKDPIQRRKISSYFNMFVLSLNIGEGIAVTVVVWVQNNKGWDAGFGISAGAIFLANICIVAGLTTYRNRTSGSSPLTRIMQVFVAAFHNRKLSTPENVDDLYELHDKEAVLHTEKLLHTNQFKFLDKAAIIKEKSSLDENNKEISPWQLCSVNQVEEIKVLARMMPIFASTIMINTCLAQLQTFSVSQGVTMDRSMGKNFEIPAASLPIIAILLVIIFTPLYDKFFVPLARRFTGHETGITHLQRIGVGLFLSSISMGIAAVVEVKRNNVAKDNGMVDAIPLLMPPLPISVFWLLFQYVVFGMAEMFTFAGLMEFFHSEAPAGMTSMATAFSWTSLSMGYFLSSVLVDIVNAATRNITKSNGWLAGNNLNRNHLNLFYWLLSILNMLNFLNYLLWSRWYKYKYSPLTVGRQVTYDQASGVHLTTGLQKST</sequence>
<dbReference type="Gene3D" id="1.20.1250.20">
    <property type="entry name" value="MFS general substrate transporter like domains"/>
    <property type="match status" value="1"/>
</dbReference>
<evidence type="ECO:0008006" key="9">
    <source>
        <dbReference type="Google" id="ProtNLM"/>
    </source>
</evidence>
<evidence type="ECO:0000256" key="2">
    <source>
        <dbReference type="ARBA" id="ARBA00005982"/>
    </source>
</evidence>
<evidence type="ECO:0000313" key="7">
    <source>
        <dbReference type="EMBL" id="KAH9322841.1"/>
    </source>
</evidence>
<comment type="similarity">
    <text evidence="2">Belongs to the major facilitator superfamily. Proton-dependent oligopeptide transporter (POT/PTR) (TC 2.A.17) family.</text>
</comment>
<dbReference type="AlphaFoldDB" id="A0AA38GGW2"/>
<dbReference type="SUPFAM" id="SSF103473">
    <property type="entry name" value="MFS general substrate transporter"/>
    <property type="match status" value="1"/>
</dbReference>